<keyword evidence="3 7" id="KW-0812">Transmembrane</keyword>
<reference evidence="10" key="2">
    <citation type="submission" date="2014-03" db="EMBL/GenBank/DDBJ databases">
        <title>Candidatus Competibacter-lineage genomes retrieved from metagenomes reveal functional metabolic diversity.</title>
        <authorList>
            <person name="McIlroy S.J."/>
            <person name="Albertsen M."/>
            <person name="Andresen E.K."/>
            <person name="Saunders A.M."/>
            <person name="Kristiansen R."/>
            <person name="Stokholm-Bjerregaard M."/>
            <person name="Nielsen K.L."/>
            <person name="Nielsen P.H."/>
        </authorList>
    </citation>
    <scope>NUCLEOTIDE SEQUENCE</scope>
    <source>
        <strain evidence="10">Run_A_D11</strain>
    </source>
</reference>
<dbReference type="PANTHER" id="PTHR32309">
    <property type="entry name" value="TYROSINE-PROTEIN KINASE"/>
    <property type="match status" value="1"/>
</dbReference>
<sequence>MNELIEQILSYLRGIWRNRWYAIACTWLVCLIGWGVVLLLPDQYQASARVYVDTQTVLRPVLQGLTVDLNPNAQVELITRTLLSRPNLEKIAQSTGLDRQAKDAEALDGLLTRLSKDIGFAKSGADLYAITYTDPQPELAKKMVQTIVDVFEKNLVGNTQQGTDTALRFLGEQIREYEARLVEAEERLKAFKIKNAGRMPSEGQNYYGRMQQASNDLEAIRLDLAQAENRRAALQQQLGAALQQQAKSDSAAGGETPEAAVVLPVDTRIQALERQLDQLLIQYTDKHPDVNILRKTISDLKKQQAQERAQYTASLPQSRTVISRTPKTYSFIDELRVKLAEEEANIASLQVRSAEYAKRYNELRGQASVLPQVEAELTSLNRDYEINRKKYDELISRRESLRLSEQAEQSKQDVRYRVVEPPRVPPIPSGPKRLLLMSLVLGVGLGAGVGLALLVSQLWPTFDNRRSLMQITNIPVLGSVGVVLSPLALRREHRMVAVYALSVGALFLAYGGLMAWQLFGTRYNFLAG</sequence>
<dbReference type="STRING" id="1400863.BN873_20037"/>
<dbReference type="RefSeq" id="WP_048671086.1">
    <property type="nucleotide sequence ID" value="NZ_CBTJ020000025.1"/>
</dbReference>
<dbReference type="InterPro" id="IPR003856">
    <property type="entry name" value="LPS_length_determ_N"/>
</dbReference>
<dbReference type="EMBL" id="CBTJ020000025">
    <property type="protein sequence ID" value="CDI01713.1"/>
    <property type="molecule type" value="Genomic_DNA"/>
</dbReference>
<dbReference type="GO" id="GO:0004713">
    <property type="term" value="F:protein tyrosine kinase activity"/>
    <property type="evidence" value="ECO:0007669"/>
    <property type="project" value="TreeGrafter"/>
</dbReference>
<organism evidence="10 11">
    <name type="scientific">Candidatus Competibacter denitrificans Run_A_D11</name>
    <dbReference type="NCBI Taxonomy" id="1400863"/>
    <lineage>
        <taxon>Bacteria</taxon>
        <taxon>Pseudomonadati</taxon>
        <taxon>Pseudomonadota</taxon>
        <taxon>Gammaproteobacteria</taxon>
        <taxon>Candidatus Competibacteraceae</taxon>
        <taxon>Candidatus Competibacter</taxon>
    </lineage>
</organism>
<dbReference type="InterPro" id="IPR050445">
    <property type="entry name" value="Bact_polysacc_biosynth/exp"/>
</dbReference>
<evidence type="ECO:0000256" key="6">
    <source>
        <dbReference type="SAM" id="Coils"/>
    </source>
</evidence>
<evidence type="ECO:0000256" key="2">
    <source>
        <dbReference type="ARBA" id="ARBA00022475"/>
    </source>
</evidence>
<comment type="subcellular location">
    <subcellularLocation>
        <location evidence="1">Cell membrane</location>
        <topology evidence="1">Multi-pass membrane protein</topology>
    </subcellularLocation>
</comment>
<protein>
    <submittedName>
        <fullName evidence="10">Polysaccharide chain length determinant protein</fullName>
    </submittedName>
</protein>
<feature type="transmembrane region" description="Helical" evidence="7">
    <location>
        <begin position="434"/>
        <end position="459"/>
    </location>
</feature>
<name>W6MC57_9GAMM</name>
<dbReference type="Pfam" id="PF13807">
    <property type="entry name" value="GNVR"/>
    <property type="match status" value="1"/>
</dbReference>
<feature type="coiled-coil region" evidence="6">
    <location>
        <begin position="290"/>
        <end position="359"/>
    </location>
</feature>
<evidence type="ECO:0000256" key="4">
    <source>
        <dbReference type="ARBA" id="ARBA00022989"/>
    </source>
</evidence>
<gene>
    <name evidence="10" type="ORF">BN873_20037</name>
</gene>
<evidence type="ECO:0000256" key="3">
    <source>
        <dbReference type="ARBA" id="ARBA00022692"/>
    </source>
</evidence>
<proteinExistence type="predicted"/>
<keyword evidence="4 7" id="KW-1133">Transmembrane helix</keyword>
<feature type="domain" description="Polysaccharide chain length determinant N-terminal" evidence="8">
    <location>
        <begin position="11"/>
        <end position="93"/>
    </location>
</feature>
<evidence type="ECO:0000259" key="8">
    <source>
        <dbReference type="Pfam" id="PF02706"/>
    </source>
</evidence>
<evidence type="ECO:0000256" key="1">
    <source>
        <dbReference type="ARBA" id="ARBA00004651"/>
    </source>
</evidence>
<keyword evidence="5 7" id="KW-0472">Membrane</keyword>
<feature type="transmembrane region" description="Helical" evidence="7">
    <location>
        <begin position="20"/>
        <end position="40"/>
    </location>
</feature>
<evidence type="ECO:0000313" key="10">
    <source>
        <dbReference type="EMBL" id="CDI01713.1"/>
    </source>
</evidence>
<dbReference type="NCBIfam" id="TIGR03007">
    <property type="entry name" value="pepcterm_ChnLen"/>
    <property type="match status" value="1"/>
</dbReference>
<keyword evidence="11" id="KW-1185">Reference proteome</keyword>
<dbReference type="InterPro" id="IPR014345">
    <property type="entry name" value="XrtA_polysacc_chain"/>
</dbReference>
<feature type="coiled-coil region" evidence="6">
    <location>
        <begin position="167"/>
        <end position="244"/>
    </location>
</feature>
<dbReference type="PANTHER" id="PTHR32309:SF13">
    <property type="entry name" value="FERRIC ENTEROBACTIN TRANSPORT PROTEIN FEPE"/>
    <property type="match status" value="1"/>
</dbReference>
<feature type="transmembrane region" description="Helical" evidence="7">
    <location>
        <begin position="471"/>
        <end position="489"/>
    </location>
</feature>
<evidence type="ECO:0000259" key="9">
    <source>
        <dbReference type="Pfam" id="PF13807"/>
    </source>
</evidence>
<keyword evidence="6" id="KW-0175">Coiled coil</keyword>
<feature type="domain" description="Tyrosine-protein kinase G-rich" evidence="9">
    <location>
        <begin position="375"/>
        <end position="454"/>
    </location>
</feature>
<dbReference type="Proteomes" id="UP000035760">
    <property type="component" value="Unassembled WGS sequence"/>
</dbReference>
<dbReference type="AlphaFoldDB" id="W6MC57"/>
<evidence type="ECO:0000313" key="11">
    <source>
        <dbReference type="Proteomes" id="UP000035760"/>
    </source>
</evidence>
<feature type="transmembrane region" description="Helical" evidence="7">
    <location>
        <begin position="496"/>
        <end position="519"/>
    </location>
</feature>
<evidence type="ECO:0000256" key="7">
    <source>
        <dbReference type="SAM" id="Phobius"/>
    </source>
</evidence>
<evidence type="ECO:0000256" key="5">
    <source>
        <dbReference type="ARBA" id="ARBA00023136"/>
    </source>
</evidence>
<reference evidence="10" key="1">
    <citation type="submission" date="2013-07" db="EMBL/GenBank/DDBJ databases">
        <authorList>
            <person name="McIlroy S."/>
        </authorList>
    </citation>
    <scope>NUCLEOTIDE SEQUENCE [LARGE SCALE GENOMIC DNA]</scope>
    <source>
        <strain evidence="10">Run_A_D11</strain>
    </source>
</reference>
<keyword evidence="2" id="KW-1003">Cell membrane</keyword>
<dbReference type="Pfam" id="PF02706">
    <property type="entry name" value="Wzz"/>
    <property type="match status" value="1"/>
</dbReference>
<dbReference type="OrthoDB" id="9795292at2"/>
<comment type="caution">
    <text evidence="10">The sequence shown here is derived from an EMBL/GenBank/DDBJ whole genome shotgun (WGS) entry which is preliminary data.</text>
</comment>
<dbReference type="InterPro" id="IPR032807">
    <property type="entry name" value="GNVR"/>
</dbReference>
<accession>W6MC57</accession>
<dbReference type="GO" id="GO:0005886">
    <property type="term" value="C:plasma membrane"/>
    <property type="evidence" value="ECO:0007669"/>
    <property type="project" value="UniProtKB-SubCell"/>
</dbReference>